<dbReference type="Pfam" id="PF06804">
    <property type="entry name" value="Lipoprotein_18"/>
    <property type="match status" value="1"/>
</dbReference>
<feature type="region of interest" description="Disordered" evidence="1">
    <location>
        <begin position="370"/>
        <end position="399"/>
    </location>
</feature>
<evidence type="ECO:0000313" key="2">
    <source>
        <dbReference type="EMBL" id="TWH65064.1"/>
    </source>
</evidence>
<keyword evidence="3" id="KW-1185">Reference proteome</keyword>
<dbReference type="Gene3D" id="3.30.310.170">
    <property type="entry name" value="Outer membrane protein assembly factor BamC"/>
    <property type="match status" value="1"/>
</dbReference>
<dbReference type="EMBL" id="VLKG01000006">
    <property type="protein sequence ID" value="TWH65064.1"/>
    <property type="molecule type" value="Genomic_DNA"/>
</dbReference>
<dbReference type="InterPro" id="IPR042268">
    <property type="entry name" value="BamC_C"/>
</dbReference>
<comment type="caution">
    <text evidence="2">The sequence shown here is derived from an EMBL/GenBank/DDBJ whole genome shotgun (WGS) entry which is preliminary data.</text>
</comment>
<dbReference type="InterPro" id="IPR010653">
    <property type="entry name" value="NlpB/DapX"/>
</dbReference>
<dbReference type="RefSeq" id="WP_144571704.1">
    <property type="nucleotide sequence ID" value="NZ_VLKG01000006.1"/>
</dbReference>
<dbReference type="PROSITE" id="PS51257">
    <property type="entry name" value="PROKAR_LIPOPROTEIN"/>
    <property type="match status" value="1"/>
</dbReference>
<accession>A0A562I2Z4</accession>
<evidence type="ECO:0000313" key="3">
    <source>
        <dbReference type="Proteomes" id="UP000319627"/>
    </source>
</evidence>
<gene>
    <name evidence="2" type="ORF">LX59_02008</name>
</gene>
<evidence type="ECO:0000256" key="1">
    <source>
        <dbReference type="SAM" id="MobiDB-lite"/>
    </source>
</evidence>
<sequence>MKQWAGLLLLAITIVSTSGCSWFSLDWLWGEHGYFRDRANDYQESRQSPEMRVPSNIETRPLDPLLVIPRNVADSRVTGGYEVPRPQKLTIANNPQDFSLQTTKDQRWLIAQRPPAQLWTATRQFLTSNGFKIDGEKAYMGEMTTAWQKASELSSSLRQSALPEGETRLRIRIEPGVQRNTSEIFILAAHRSTSTATTPNVAWPQRSDDPKLEAAVLDEIQISFLRTEGVGDGISLLAEQEYDAPSRVFLTKDAAGNPLLQLDTDFDRAWSRVGSALESADIRVEDLNRSLGIYYVNLSEGSSGRSAGKQSFWNMIFGGGPDPEEIEARAERYQVRVARISEGTQVSLEKDINTLAPNEVANRVLSMLRQHLDQSAAKQKPGSKGPGPGGSGNDNRGPR</sequence>
<dbReference type="OrthoDB" id="9772575at2"/>
<name>A0A562I2Z4_9GAMM</name>
<organism evidence="2 3">
    <name type="scientific">Azomonas agilis</name>
    <dbReference type="NCBI Taxonomy" id="116849"/>
    <lineage>
        <taxon>Bacteria</taxon>
        <taxon>Pseudomonadati</taxon>
        <taxon>Pseudomonadota</taxon>
        <taxon>Gammaproteobacteria</taxon>
        <taxon>Pseudomonadales</taxon>
        <taxon>Pseudomonadaceae</taxon>
        <taxon>Azomonas</taxon>
    </lineage>
</organism>
<protein>
    <submittedName>
        <fullName evidence="2">Beta-barrel assembly machine subunit BamC</fullName>
    </submittedName>
</protein>
<proteinExistence type="predicted"/>
<dbReference type="Proteomes" id="UP000319627">
    <property type="component" value="Unassembled WGS sequence"/>
</dbReference>
<reference evidence="2 3" key="1">
    <citation type="submission" date="2019-07" db="EMBL/GenBank/DDBJ databases">
        <title>Genomic Encyclopedia of Type Strains, Phase I: the one thousand microbial genomes (KMG-I) project.</title>
        <authorList>
            <person name="Kyrpides N."/>
        </authorList>
    </citation>
    <scope>NUCLEOTIDE SEQUENCE [LARGE SCALE GENOMIC DNA]</scope>
    <source>
        <strain evidence="2 3">DSM 375</strain>
    </source>
</reference>
<dbReference type="AlphaFoldDB" id="A0A562I2Z4"/>